<comment type="caution">
    <text evidence="3">The sequence shown here is derived from an EMBL/GenBank/DDBJ whole genome shotgun (WGS) entry which is preliminary data.</text>
</comment>
<dbReference type="Proteomes" id="UP000678393">
    <property type="component" value="Unassembled WGS sequence"/>
</dbReference>
<feature type="domain" description="H15" evidence="2">
    <location>
        <begin position="393"/>
        <end position="471"/>
    </location>
</feature>
<feature type="compositionally biased region" description="Low complexity" evidence="1">
    <location>
        <begin position="514"/>
        <end position="525"/>
    </location>
</feature>
<evidence type="ECO:0000259" key="2">
    <source>
        <dbReference type="PROSITE" id="PS51504"/>
    </source>
</evidence>
<organism evidence="3 4">
    <name type="scientific">Candidula unifasciata</name>
    <dbReference type="NCBI Taxonomy" id="100452"/>
    <lineage>
        <taxon>Eukaryota</taxon>
        <taxon>Metazoa</taxon>
        <taxon>Spiralia</taxon>
        <taxon>Lophotrochozoa</taxon>
        <taxon>Mollusca</taxon>
        <taxon>Gastropoda</taxon>
        <taxon>Heterobranchia</taxon>
        <taxon>Euthyneura</taxon>
        <taxon>Panpulmonata</taxon>
        <taxon>Eupulmonata</taxon>
        <taxon>Stylommatophora</taxon>
        <taxon>Helicina</taxon>
        <taxon>Helicoidea</taxon>
        <taxon>Geomitridae</taxon>
        <taxon>Candidula</taxon>
    </lineage>
</organism>
<dbReference type="InterPro" id="IPR005818">
    <property type="entry name" value="Histone_H1/H5_H15"/>
</dbReference>
<dbReference type="Pfam" id="PF00538">
    <property type="entry name" value="Linker_histone"/>
    <property type="match status" value="3"/>
</dbReference>
<dbReference type="GO" id="GO:0003697">
    <property type="term" value="F:single-stranded DNA binding"/>
    <property type="evidence" value="ECO:0007669"/>
    <property type="project" value="TreeGrafter"/>
</dbReference>
<dbReference type="InterPro" id="IPR052003">
    <property type="entry name" value="HR_DNA-Binding_Protein"/>
</dbReference>
<feature type="compositionally biased region" description="Basic residues" evidence="1">
    <location>
        <begin position="769"/>
        <end position="782"/>
    </location>
</feature>
<dbReference type="Gene3D" id="1.10.10.10">
    <property type="entry name" value="Winged helix-like DNA-binding domain superfamily/Winged helix DNA-binding domain"/>
    <property type="match status" value="3"/>
</dbReference>
<dbReference type="InterPro" id="IPR036388">
    <property type="entry name" value="WH-like_DNA-bd_sf"/>
</dbReference>
<evidence type="ECO:0000313" key="3">
    <source>
        <dbReference type="EMBL" id="CAG5118266.1"/>
    </source>
</evidence>
<evidence type="ECO:0000256" key="1">
    <source>
        <dbReference type="SAM" id="MobiDB-lite"/>
    </source>
</evidence>
<dbReference type="GO" id="GO:0000786">
    <property type="term" value="C:nucleosome"/>
    <property type="evidence" value="ECO:0007669"/>
    <property type="project" value="InterPro"/>
</dbReference>
<feature type="compositionally biased region" description="Acidic residues" evidence="1">
    <location>
        <begin position="20"/>
        <end position="29"/>
    </location>
</feature>
<keyword evidence="4" id="KW-1185">Reference proteome</keyword>
<reference evidence="3" key="1">
    <citation type="submission" date="2021-04" db="EMBL/GenBank/DDBJ databases">
        <authorList>
            <consortium name="Molecular Ecology Group"/>
        </authorList>
    </citation>
    <scope>NUCLEOTIDE SEQUENCE</scope>
</reference>
<feature type="region of interest" description="Disordered" evidence="1">
    <location>
        <begin position="1"/>
        <end position="58"/>
    </location>
</feature>
<dbReference type="InterPro" id="IPR036390">
    <property type="entry name" value="WH_DNA-bd_sf"/>
</dbReference>
<feature type="compositionally biased region" description="Basic residues" evidence="1">
    <location>
        <begin position="297"/>
        <end position="306"/>
    </location>
</feature>
<dbReference type="SUPFAM" id="SSF46785">
    <property type="entry name" value="Winged helix' DNA-binding domain"/>
    <property type="match status" value="2"/>
</dbReference>
<accession>A0A8S3YVJ4</accession>
<dbReference type="PROSITE" id="PS51504">
    <property type="entry name" value="H15"/>
    <property type="match status" value="2"/>
</dbReference>
<name>A0A8S3YVJ4_9EUPU</name>
<feature type="compositionally biased region" description="Acidic residues" evidence="1">
    <location>
        <begin position="273"/>
        <end position="284"/>
    </location>
</feature>
<dbReference type="OrthoDB" id="7684689at2759"/>
<feature type="compositionally biased region" description="Low complexity" evidence="1">
    <location>
        <begin position="646"/>
        <end position="658"/>
    </location>
</feature>
<feature type="compositionally biased region" description="Acidic residues" evidence="1">
    <location>
        <begin position="734"/>
        <end position="745"/>
    </location>
</feature>
<proteinExistence type="predicted"/>
<dbReference type="PANTHER" id="PTHR15361">
    <property type="entry name" value="RAD51/NUKS-INTERACTING PROTEIN"/>
    <property type="match status" value="1"/>
</dbReference>
<dbReference type="PANTHER" id="PTHR15361:SF5">
    <property type="entry name" value="C3H1-TYPE DOMAIN-CONTAINING PROTEIN"/>
    <property type="match status" value="1"/>
</dbReference>
<feature type="region of interest" description="Disordered" evidence="1">
    <location>
        <begin position="484"/>
        <end position="782"/>
    </location>
</feature>
<dbReference type="GO" id="GO:0036297">
    <property type="term" value="P:interstrand cross-link repair"/>
    <property type="evidence" value="ECO:0007669"/>
    <property type="project" value="TreeGrafter"/>
</dbReference>
<dbReference type="GO" id="GO:0003690">
    <property type="term" value="F:double-stranded DNA binding"/>
    <property type="evidence" value="ECO:0007669"/>
    <property type="project" value="TreeGrafter"/>
</dbReference>
<feature type="compositionally biased region" description="Basic residues" evidence="1">
    <location>
        <begin position="617"/>
        <end position="634"/>
    </location>
</feature>
<dbReference type="EMBL" id="CAJHNH020000523">
    <property type="protein sequence ID" value="CAG5118266.1"/>
    <property type="molecule type" value="Genomic_DNA"/>
</dbReference>
<dbReference type="SMART" id="SM00526">
    <property type="entry name" value="H15"/>
    <property type="match status" value="3"/>
</dbReference>
<feature type="compositionally biased region" description="Basic and acidic residues" evidence="1">
    <location>
        <begin position="755"/>
        <end position="768"/>
    </location>
</feature>
<feature type="domain" description="H15" evidence="2">
    <location>
        <begin position="166"/>
        <end position="242"/>
    </location>
</feature>
<feature type="compositionally biased region" description="Basic and acidic residues" evidence="1">
    <location>
        <begin position="635"/>
        <end position="645"/>
    </location>
</feature>
<feature type="region of interest" description="Disordered" evidence="1">
    <location>
        <begin position="239"/>
        <end position="318"/>
    </location>
</feature>
<gene>
    <name evidence="3" type="ORF">CUNI_LOCUS3824</name>
</gene>
<evidence type="ECO:0000313" key="4">
    <source>
        <dbReference type="Proteomes" id="UP000678393"/>
    </source>
</evidence>
<sequence>MPAIKKKWIKASQDGVATTPDDDNDDVLGDDDKDRGSVVENVSSVPSKPKKRPAQLSQQHNLLRGLDAEVLSEKRKRFTPPSELKLSEWLDNNLEKRTEETLYLPHLYKYYTELCQADGSDILDVPEFNRMVKEKFGKSFGVKETSVYKTLIKERKLNQEKKKTGSGIKLKEIVHEAINHFGNPWSGVRFFALKQYIGTKYPALQIDLRPKLLKRALEMGVQYGQIDLVKGIGMAGFYKLPGGEPPPKTKPKSKKEEGDEKSADDSETKAPESAEEDKPEDSTENGEKKDSSEETKKKKKHKHKKAEKISLSKLHHGNPEKMEDIFPLAITYQSAPKAASLPKIRKYIQEKYGETVPDTRWRKAVDSGAERGYWEHVSGSGITGSVHLLMDDFNPASEQIEDRICAAVIACHEPKSASANQIKKYISQYHPDFKVDERPDKFKKALLRAVSKNMIVQLSGLGANGSFQLTSIFTPSPAILAGEDDASEEEGYDSDDEPTYVPRGTKSRGVPKLKAAAAVTVSQKSVKSKVQKKPAASNRGRARPAVSSYTESSDEESEKPVKKQKKSPKGEKKLARAASNKPVDYYLSSDEEVQPEYAPRKSLATGGSRRNATPAKVSKKKAAKSSKVKTPRSTRKADSSDEEKPSSNLDKASKSSYSSDEEKSPPSKATPNKSSRKVASIVKEDPSPAADKKQTPKSSKKPVAKPLTSPPKSQKSAKTTKEAAPLKKKTSVDSGEEDADSELELEYTPRKSKSRGGEKGGSADDTRKPAKKAKGKKSKSRK</sequence>
<feature type="compositionally biased region" description="Acidic residues" evidence="1">
    <location>
        <begin position="484"/>
        <end position="498"/>
    </location>
</feature>
<dbReference type="GO" id="GO:0006334">
    <property type="term" value="P:nucleosome assembly"/>
    <property type="evidence" value="ECO:0007669"/>
    <property type="project" value="InterPro"/>
</dbReference>
<protein>
    <recommendedName>
        <fullName evidence="2">H15 domain-containing protein</fullName>
    </recommendedName>
</protein>
<feature type="compositionally biased region" description="Basic and acidic residues" evidence="1">
    <location>
        <begin position="254"/>
        <end position="272"/>
    </location>
</feature>
<dbReference type="AlphaFoldDB" id="A0A8S3YVJ4"/>
<feature type="compositionally biased region" description="Basic and acidic residues" evidence="1">
    <location>
        <begin position="682"/>
        <end position="694"/>
    </location>
</feature>
<dbReference type="GO" id="GO:0000724">
    <property type="term" value="P:double-strand break repair via homologous recombination"/>
    <property type="evidence" value="ECO:0007669"/>
    <property type="project" value="TreeGrafter"/>
</dbReference>
<feature type="compositionally biased region" description="Basic and acidic residues" evidence="1">
    <location>
        <begin position="285"/>
        <end position="296"/>
    </location>
</feature>